<dbReference type="SMART" id="SM00730">
    <property type="entry name" value="PSN"/>
    <property type="match status" value="1"/>
</dbReference>
<feature type="transmembrane region" description="Helical" evidence="8">
    <location>
        <begin position="121"/>
        <end position="145"/>
    </location>
</feature>
<evidence type="ECO:0000256" key="2">
    <source>
        <dbReference type="ARBA" id="ARBA00022692"/>
    </source>
</evidence>
<evidence type="ECO:0000256" key="5">
    <source>
        <dbReference type="ARBA" id="ARBA00022989"/>
    </source>
</evidence>
<dbReference type="InterPro" id="IPR042524">
    <property type="entry name" value="Presenilin_C"/>
</dbReference>
<dbReference type="AlphaFoldDB" id="A0AAV4FBA2"/>
<organism evidence="10 11">
    <name type="scientific">Elysia marginata</name>
    <dbReference type="NCBI Taxonomy" id="1093978"/>
    <lineage>
        <taxon>Eukaryota</taxon>
        <taxon>Metazoa</taxon>
        <taxon>Spiralia</taxon>
        <taxon>Lophotrochozoa</taxon>
        <taxon>Mollusca</taxon>
        <taxon>Gastropoda</taxon>
        <taxon>Heterobranchia</taxon>
        <taxon>Euthyneura</taxon>
        <taxon>Panpulmonata</taxon>
        <taxon>Sacoglossa</taxon>
        <taxon>Placobranchoidea</taxon>
        <taxon>Plakobranchidae</taxon>
        <taxon>Elysia</taxon>
    </lineage>
</organism>
<feature type="transmembrane region" description="Helical" evidence="8">
    <location>
        <begin position="546"/>
        <end position="567"/>
    </location>
</feature>
<dbReference type="PRINTS" id="PR01072">
    <property type="entry name" value="PRESENILIN"/>
</dbReference>
<comment type="function">
    <text evidence="8">Probable subunit of the gamma-secretase complex, an endoprotease complex that catalyzes the intramembrane cleavage of integral membrane proteins such as Notch receptors.</text>
</comment>
<keyword evidence="3 8" id="KW-0256">Endoplasmic reticulum</keyword>
<comment type="subcellular location">
    <subcellularLocation>
        <location evidence="8">Endoplasmic reticulum membrane</location>
        <topology evidence="8">Multi-pass membrane protein</topology>
    </subcellularLocation>
    <subcellularLocation>
        <location evidence="8">Golgi apparatus membrane</location>
        <topology evidence="8">Multi-pass membrane protein</topology>
    </subcellularLocation>
</comment>
<keyword evidence="2 8" id="KW-0812">Transmembrane</keyword>
<keyword evidence="6 8" id="KW-0333">Golgi apparatus</keyword>
<evidence type="ECO:0000313" key="10">
    <source>
        <dbReference type="EMBL" id="GFR70369.1"/>
    </source>
</evidence>
<keyword evidence="5 8" id="KW-1133">Transmembrane helix</keyword>
<feature type="region of interest" description="Disordered" evidence="9">
    <location>
        <begin position="26"/>
        <end position="111"/>
    </location>
</feature>
<dbReference type="GO" id="GO:0006509">
    <property type="term" value="P:membrane protein ectodomain proteolysis"/>
    <property type="evidence" value="ECO:0007669"/>
    <property type="project" value="TreeGrafter"/>
</dbReference>
<comment type="caution">
    <text evidence="10">The sequence shown here is derived from an EMBL/GenBank/DDBJ whole genome shotgun (WGS) entry which is preliminary data.</text>
</comment>
<protein>
    <recommendedName>
        <fullName evidence="8">Presenilin</fullName>
        <ecNumber evidence="8">3.4.23.-</ecNumber>
    </recommendedName>
</protein>
<evidence type="ECO:0000256" key="4">
    <source>
        <dbReference type="ARBA" id="ARBA00022976"/>
    </source>
</evidence>
<evidence type="ECO:0000256" key="8">
    <source>
        <dbReference type="RuleBase" id="RU361148"/>
    </source>
</evidence>
<dbReference type="EMBL" id="BMAT01007739">
    <property type="protein sequence ID" value="GFR70369.1"/>
    <property type="molecule type" value="Genomic_DNA"/>
</dbReference>
<keyword evidence="4 8" id="KW-0914">Notch signaling pathway</keyword>
<evidence type="ECO:0000256" key="3">
    <source>
        <dbReference type="ARBA" id="ARBA00022824"/>
    </source>
</evidence>
<comment type="domain">
    <text evidence="8">The PAL motif is required for normal active site conformation.</text>
</comment>
<sequence length="606" mass="66526">MNYQGVTFPILLMELHPFLQISSMNTGDPLASDPREGSPTERTGLMSGNQTSNTDRPSYRSSASDSPTMPETSVNANETAVVGDSNSNRRSRRPREERTRPDSASASTGEDEELMYGAKHVIMLFVPVTLCMMVVVATMSSITFYTQEQNTYFVYTPFQDQEAPTGTKLWQSFANAGIILCAVIVMTIVLLMLYKYRCYKVINGWLIVSSVMMLFFFSYMYLEQVMRAYNSPLDYITASLIVWNFGMGGLFCIHWKGPLLLQQAYLIIISALVALTFIRYLPDWTVWTVLGVMVVWDLVAVLCPKGPLRVLVETAQSRNEPIFPALIYSSAMVWIVTMADDGGRSKKKKKQETKDTDNNADEEDDDGGFKEHMANGISGHSLEDSVAARSAFQALGDMTQAQKDSSVHSSCVDPLSYYEKSEPQTNLAFSESNGNIQDEPTMQRQAVPEGAVGGAVAADESDVSVRSAKKKQKKRARPTGEGASAAGGEGEPSGGEQQRERPAVPGASDDASEMEEERGIKLGLGDFIFYSVLVGKASSNGDWNTTLACFVAILIGLCCTLLLLAMFRKALPALPISLTFGLVFNFATSALVQPFMDKLNSEQVYI</sequence>
<keyword evidence="7 8" id="KW-0472">Membrane</keyword>
<feature type="transmembrane region" description="Helical" evidence="8">
    <location>
        <begin position="173"/>
        <end position="194"/>
    </location>
</feature>
<evidence type="ECO:0000256" key="1">
    <source>
        <dbReference type="ARBA" id="ARBA00008604"/>
    </source>
</evidence>
<feature type="transmembrane region" description="Helical" evidence="8">
    <location>
        <begin position="284"/>
        <end position="303"/>
    </location>
</feature>
<evidence type="ECO:0000256" key="9">
    <source>
        <dbReference type="SAM" id="MobiDB-lite"/>
    </source>
</evidence>
<evidence type="ECO:0000256" key="6">
    <source>
        <dbReference type="ARBA" id="ARBA00023034"/>
    </source>
</evidence>
<feature type="compositionally biased region" description="Low complexity" evidence="9">
    <location>
        <begin position="448"/>
        <end position="458"/>
    </location>
</feature>
<feature type="transmembrane region" description="Helical" evidence="8">
    <location>
        <begin position="260"/>
        <end position="278"/>
    </location>
</feature>
<reference evidence="10 11" key="1">
    <citation type="journal article" date="2021" name="Elife">
        <title>Chloroplast acquisition without the gene transfer in kleptoplastic sea slugs, Plakobranchus ocellatus.</title>
        <authorList>
            <person name="Maeda T."/>
            <person name="Takahashi S."/>
            <person name="Yoshida T."/>
            <person name="Shimamura S."/>
            <person name="Takaki Y."/>
            <person name="Nagai Y."/>
            <person name="Toyoda A."/>
            <person name="Suzuki Y."/>
            <person name="Arimoto A."/>
            <person name="Ishii H."/>
            <person name="Satoh N."/>
            <person name="Nishiyama T."/>
            <person name="Hasebe M."/>
            <person name="Maruyama T."/>
            <person name="Minagawa J."/>
            <person name="Obokata J."/>
            <person name="Shigenobu S."/>
        </authorList>
    </citation>
    <scope>NUCLEOTIDE SEQUENCE [LARGE SCALE GENOMIC DNA]</scope>
</reference>
<feature type="compositionally biased region" description="Basic residues" evidence="9">
    <location>
        <begin position="467"/>
        <end position="477"/>
    </location>
</feature>
<keyword evidence="8" id="KW-0378">Hydrolase</keyword>
<keyword evidence="8" id="KW-0645">Protease</keyword>
<dbReference type="PANTHER" id="PTHR10202">
    <property type="entry name" value="PRESENILIN"/>
    <property type="match status" value="1"/>
</dbReference>
<evidence type="ECO:0000256" key="7">
    <source>
        <dbReference type="ARBA" id="ARBA00023136"/>
    </source>
</evidence>
<gene>
    <name evidence="10" type="ORF">ElyMa_003784600</name>
</gene>
<feature type="compositionally biased region" description="Polar residues" evidence="9">
    <location>
        <begin position="46"/>
        <end position="78"/>
    </location>
</feature>
<feature type="region of interest" description="Disordered" evidence="9">
    <location>
        <begin position="448"/>
        <end position="515"/>
    </location>
</feature>
<proteinExistence type="inferred from homology"/>
<dbReference type="EC" id="3.4.23.-" evidence="8"/>
<dbReference type="GO" id="GO:0070765">
    <property type="term" value="C:gamma-secretase complex"/>
    <property type="evidence" value="ECO:0007669"/>
    <property type="project" value="TreeGrafter"/>
</dbReference>
<dbReference type="GO" id="GO:0000139">
    <property type="term" value="C:Golgi membrane"/>
    <property type="evidence" value="ECO:0007669"/>
    <property type="project" value="UniProtKB-SubCell"/>
</dbReference>
<keyword evidence="11" id="KW-1185">Reference proteome</keyword>
<dbReference type="InterPro" id="IPR006639">
    <property type="entry name" value="Preselin/SPP"/>
</dbReference>
<comment type="similarity">
    <text evidence="1 8">Belongs to the peptidase A22A family.</text>
</comment>
<feature type="transmembrane region" description="Helical" evidence="8">
    <location>
        <begin position="201"/>
        <end position="221"/>
    </location>
</feature>
<dbReference type="FunFam" id="1.10.472.100:FF:000001">
    <property type="entry name" value="Presenilin"/>
    <property type="match status" value="1"/>
</dbReference>
<dbReference type="GO" id="GO:0042500">
    <property type="term" value="F:aspartic endopeptidase activity, intramembrane cleaving"/>
    <property type="evidence" value="ECO:0007669"/>
    <property type="project" value="InterPro"/>
</dbReference>
<dbReference type="PANTHER" id="PTHR10202:SF13">
    <property type="entry name" value="PRESENILIN HOMOLOG"/>
    <property type="match status" value="1"/>
</dbReference>
<dbReference type="Pfam" id="PF01080">
    <property type="entry name" value="Presenilin"/>
    <property type="match status" value="1"/>
</dbReference>
<dbReference type="GO" id="GO:0034205">
    <property type="term" value="P:amyloid-beta formation"/>
    <property type="evidence" value="ECO:0007669"/>
    <property type="project" value="TreeGrafter"/>
</dbReference>
<dbReference type="Gene3D" id="1.10.472.100">
    <property type="entry name" value="Presenilin"/>
    <property type="match status" value="1"/>
</dbReference>
<dbReference type="GO" id="GO:0005789">
    <property type="term" value="C:endoplasmic reticulum membrane"/>
    <property type="evidence" value="ECO:0007669"/>
    <property type="project" value="UniProtKB-SubCell"/>
</dbReference>
<feature type="transmembrane region" description="Helical" evidence="8">
    <location>
        <begin position="573"/>
        <end position="592"/>
    </location>
</feature>
<evidence type="ECO:0000313" key="11">
    <source>
        <dbReference type="Proteomes" id="UP000762676"/>
    </source>
</evidence>
<name>A0AAV4FBA2_9GAST</name>
<dbReference type="GO" id="GO:0016485">
    <property type="term" value="P:protein processing"/>
    <property type="evidence" value="ECO:0007669"/>
    <property type="project" value="InterPro"/>
</dbReference>
<dbReference type="GO" id="GO:0055074">
    <property type="term" value="P:calcium ion homeostasis"/>
    <property type="evidence" value="ECO:0007669"/>
    <property type="project" value="TreeGrafter"/>
</dbReference>
<dbReference type="InterPro" id="IPR001108">
    <property type="entry name" value="Peptidase_A22A"/>
</dbReference>
<feature type="transmembrane region" description="Helical" evidence="8">
    <location>
        <begin position="233"/>
        <end position="253"/>
    </location>
</feature>
<comment type="subunit">
    <text evidence="8">Homodimer.</text>
</comment>
<accession>A0AAV4FBA2</accession>
<dbReference type="GO" id="GO:0007219">
    <property type="term" value="P:Notch signaling pathway"/>
    <property type="evidence" value="ECO:0007669"/>
    <property type="project" value="UniProtKB-KW"/>
</dbReference>
<dbReference type="Proteomes" id="UP000762676">
    <property type="component" value="Unassembled WGS sequence"/>
</dbReference>
<feature type="region of interest" description="Disordered" evidence="9">
    <location>
        <begin position="345"/>
        <end position="376"/>
    </location>
</feature>